<proteinExistence type="predicted"/>
<dbReference type="Gene3D" id="1.25.40.20">
    <property type="entry name" value="Ankyrin repeat-containing domain"/>
    <property type="match status" value="2"/>
</dbReference>
<dbReference type="Proteomes" id="UP000800038">
    <property type="component" value="Unassembled WGS sequence"/>
</dbReference>
<name>A0A6A5T2T9_9PLEO</name>
<sequence length="588" mass="64934">MPPTPPMSFGSSASNEDGLSERMQSMHKGTAKKGFSLRRTNTVAKTASGPTQDALTDMLEEVSLEGSLALVKAVVTLGADPMYRSTGKMKKVKHEALTKATLNGSAKVVNFLLKEGATYGEPAKKGSYSPMDRVLLAAAYKGHVNLVGCLIVSHGANPMTEQWPREMYDTQHYWAESQVRLAKTSVLDGISKWRDVDQGMAVLKVIVQHPMFDPAALVSGVFDTKSELQPAEFRHRPWQTTYEYSVLSCFVRAGWADAVEEMLSIKSAPKDFEKEEEVLQYQDKVTRYISPINALTKETWEKRPEDALRILRLLIDRGFDLGLVQRTATDMGRRTALGRALSADAAQGVELILQNKPGLVREEMFFRRNRKETKALPLAVALSLDTLETARVLLRAGAHPRDPAFEDMNVLQLASSQGSETGTAILAEMIGLAPELTYEALNFAIKGINKDAVRILLDTISAAALREEVAALPPVYDMILHCPDTNKDAGTMTKYQELIDMVAQWDAGCALQRPQLPAILSAIRKDNYVGMEKLLKLGVVDGKSLVLNSKAQPIGEQGLWTMLECCELTNRSSEWLGLLRYYGAPLYH</sequence>
<dbReference type="AlphaFoldDB" id="A0A6A5T2T9"/>
<organism evidence="2 3">
    <name type="scientific">Clathrospora elynae</name>
    <dbReference type="NCBI Taxonomy" id="706981"/>
    <lineage>
        <taxon>Eukaryota</taxon>
        <taxon>Fungi</taxon>
        <taxon>Dikarya</taxon>
        <taxon>Ascomycota</taxon>
        <taxon>Pezizomycotina</taxon>
        <taxon>Dothideomycetes</taxon>
        <taxon>Pleosporomycetidae</taxon>
        <taxon>Pleosporales</taxon>
        <taxon>Diademaceae</taxon>
        <taxon>Clathrospora</taxon>
    </lineage>
</organism>
<feature type="region of interest" description="Disordered" evidence="1">
    <location>
        <begin position="1"/>
        <end position="50"/>
    </location>
</feature>
<accession>A0A6A5T2T9</accession>
<gene>
    <name evidence="2" type="ORF">EJ02DRAFT_335387</name>
</gene>
<reference evidence="2" key="1">
    <citation type="journal article" date="2020" name="Stud. Mycol.">
        <title>101 Dothideomycetes genomes: a test case for predicting lifestyles and emergence of pathogens.</title>
        <authorList>
            <person name="Haridas S."/>
            <person name="Albert R."/>
            <person name="Binder M."/>
            <person name="Bloem J."/>
            <person name="Labutti K."/>
            <person name="Salamov A."/>
            <person name="Andreopoulos B."/>
            <person name="Baker S."/>
            <person name="Barry K."/>
            <person name="Bills G."/>
            <person name="Bluhm B."/>
            <person name="Cannon C."/>
            <person name="Castanera R."/>
            <person name="Culley D."/>
            <person name="Daum C."/>
            <person name="Ezra D."/>
            <person name="Gonzalez J."/>
            <person name="Henrissat B."/>
            <person name="Kuo A."/>
            <person name="Liang C."/>
            <person name="Lipzen A."/>
            <person name="Lutzoni F."/>
            <person name="Magnuson J."/>
            <person name="Mondo S."/>
            <person name="Nolan M."/>
            <person name="Ohm R."/>
            <person name="Pangilinan J."/>
            <person name="Park H.-J."/>
            <person name="Ramirez L."/>
            <person name="Alfaro M."/>
            <person name="Sun H."/>
            <person name="Tritt A."/>
            <person name="Yoshinaga Y."/>
            <person name="Zwiers L.-H."/>
            <person name="Turgeon B."/>
            <person name="Goodwin S."/>
            <person name="Spatafora J."/>
            <person name="Crous P."/>
            <person name="Grigoriev I."/>
        </authorList>
    </citation>
    <scope>NUCLEOTIDE SEQUENCE</scope>
    <source>
        <strain evidence="2">CBS 161.51</strain>
    </source>
</reference>
<evidence type="ECO:0000256" key="1">
    <source>
        <dbReference type="SAM" id="MobiDB-lite"/>
    </source>
</evidence>
<evidence type="ECO:0000313" key="3">
    <source>
        <dbReference type="Proteomes" id="UP000800038"/>
    </source>
</evidence>
<dbReference type="SUPFAM" id="SSF48403">
    <property type="entry name" value="Ankyrin repeat"/>
    <property type="match status" value="1"/>
</dbReference>
<dbReference type="PANTHER" id="PTHR24133">
    <property type="entry name" value="ANKYRIN DOMAIN-CONTAINING"/>
    <property type="match status" value="1"/>
</dbReference>
<evidence type="ECO:0008006" key="4">
    <source>
        <dbReference type="Google" id="ProtNLM"/>
    </source>
</evidence>
<evidence type="ECO:0000313" key="2">
    <source>
        <dbReference type="EMBL" id="KAF1946941.1"/>
    </source>
</evidence>
<dbReference type="PANTHER" id="PTHR24133:SF40">
    <property type="entry name" value="ANKYRIN REPEAT DOMAIN 44"/>
    <property type="match status" value="1"/>
</dbReference>
<dbReference type="InterPro" id="IPR036770">
    <property type="entry name" value="Ankyrin_rpt-contain_sf"/>
</dbReference>
<dbReference type="EMBL" id="ML976001">
    <property type="protein sequence ID" value="KAF1946941.1"/>
    <property type="molecule type" value="Genomic_DNA"/>
</dbReference>
<keyword evidence="3" id="KW-1185">Reference proteome</keyword>
<dbReference type="OrthoDB" id="3746201at2759"/>
<dbReference type="InterPro" id="IPR052391">
    <property type="entry name" value="E3_Ligase-Neurotoxin"/>
</dbReference>
<feature type="compositionally biased region" description="Polar residues" evidence="1">
    <location>
        <begin position="38"/>
        <end position="50"/>
    </location>
</feature>
<protein>
    <recommendedName>
        <fullName evidence="4">Ankyrin</fullName>
    </recommendedName>
</protein>